<dbReference type="PRINTS" id="PR00625">
    <property type="entry name" value="JDOMAIN"/>
</dbReference>
<evidence type="ECO:0000256" key="1">
    <source>
        <dbReference type="ARBA" id="ARBA00023186"/>
    </source>
</evidence>
<sequence length="225" mass="24955">MSSNRDFRDLGGADPWKLLGVGRDAGAEEIKRSYRRLSRDHHTDVGGSADQQARLNRAYEILSDPNRSAGYALLLQRKSQPPPARKPEPEPEPDPFEWNTGPAPGSPPPRQNSYSAPRQHTAPRSEDPYADPHQAPPYRDPYTAPRYEDIHYEQPPTTRGGLSGQAVAALLTVVLCQPISIILAIKALRTIRRTGQRGKTLAWLALFLDLAVIAFTIYGRILTTT</sequence>
<feature type="compositionally biased region" description="Basic and acidic residues" evidence="2">
    <location>
        <begin position="1"/>
        <end position="11"/>
    </location>
</feature>
<dbReference type="Gene3D" id="1.10.287.110">
    <property type="entry name" value="DnaJ domain"/>
    <property type="match status" value="1"/>
</dbReference>
<dbReference type="Pfam" id="PF00226">
    <property type="entry name" value="DnaJ"/>
    <property type="match status" value="1"/>
</dbReference>
<gene>
    <name evidence="5" type="ORF">ABN611_19740</name>
</gene>
<dbReference type="RefSeq" id="WP_350281370.1">
    <property type="nucleotide sequence ID" value="NZ_CP158165.1"/>
</dbReference>
<dbReference type="AlphaFoldDB" id="A0AAU7TPC8"/>
<dbReference type="SMART" id="SM00271">
    <property type="entry name" value="DnaJ"/>
    <property type="match status" value="1"/>
</dbReference>
<evidence type="ECO:0000259" key="4">
    <source>
        <dbReference type="PROSITE" id="PS50076"/>
    </source>
</evidence>
<keyword evidence="3" id="KW-1133">Transmembrane helix</keyword>
<reference evidence="5" key="1">
    <citation type="submission" date="2024-06" db="EMBL/GenBank/DDBJ databases">
        <title>Kribbella sp. strain HUAS MG21 genome sequences.</title>
        <authorList>
            <person name="Mo P."/>
        </authorList>
    </citation>
    <scope>NUCLEOTIDE SEQUENCE</scope>
    <source>
        <strain evidence="5">HUAS MG21</strain>
    </source>
</reference>
<dbReference type="GO" id="GO:0051087">
    <property type="term" value="F:protein-folding chaperone binding"/>
    <property type="evidence" value="ECO:0007669"/>
    <property type="project" value="TreeGrafter"/>
</dbReference>
<dbReference type="CDD" id="cd06257">
    <property type="entry name" value="DnaJ"/>
    <property type="match status" value="1"/>
</dbReference>
<accession>A0AAU7TPC8</accession>
<dbReference type="GO" id="GO:0036503">
    <property type="term" value="P:ERAD pathway"/>
    <property type="evidence" value="ECO:0007669"/>
    <property type="project" value="TreeGrafter"/>
</dbReference>
<dbReference type="EMBL" id="CP158165">
    <property type="protein sequence ID" value="XBV28619.1"/>
    <property type="molecule type" value="Genomic_DNA"/>
</dbReference>
<dbReference type="GO" id="GO:0051787">
    <property type="term" value="F:misfolded protein binding"/>
    <property type="evidence" value="ECO:0007669"/>
    <property type="project" value="TreeGrafter"/>
</dbReference>
<feature type="region of interest" description="Disordered" evidence="2">
    <location>
        <begin position="1"/>
        <end position="25"/>
    </location>
</feature>
<name>A0AAU7TPC8_9ACTN</name>
<feature type="domain" description="J" evidence="4">
    <location>
        <begin position="14"/>
        <end position="67"/>
    </location>
</feature>
<dbReference type="InterPro" id="IPR051948">
    <property type="entry name" value="Hsp70_co-chaperone_J-domain"/>
</dbReference>
<feature type="transmembrane region" description="Helical" evidence="3">
    <location>
        <begin position="200"/>
        <end position="221"/>
    </location>
</feature>
<dbReference type="InterPro" id="IPR001623">
    <property type="entry name" value="DnaJ_domain"/>
</dbReference>
<evidence type="ECO:0000313" key="5">
    <source>
        <dbReference type="EMBL" id="XBV28619.1"/>
    </source>
</evidence>
<dbReference type="PANTHER" id="PTHR44360">
    <property type="entry name" value="DNAJ HOMOLOG SUBFAMILY B MEMBER 9"/>
    <property type="match status" value="1"/>
</dbReference>
<protein>
    <submittedName>
        <fullName evidence="5">DnaJ domain-containing protein</fullName>
    </submittedName>
</protein>
<dbReference type="PROSITE" id="PS50076">
    <property type="entry name" value="DNAJ_2"/>
    <property type="match status" value="1"/>
</dbReference>
<keyword evidence="3" id="KW-0472">Membrane</keyword>
<evidence type="ECO:0000256" key="3">
    <source>
        <dbReference type="SAM" id="Phobius"/>
    </source>
</evidence>
<dbReference type="SUPFAM" id="SSF46565">
    <property type="entry name" value="Chaperone J-domain"/>
    <property type="match status" value="1"/>
</dbReference>
<dbReference type="InterPro" id="IPR036869">
    <property type="entry name" value="J_dom_sf"/>
</dbReference>
<evidence type="ECO:0000256" key="2">
    <source>
        <dbReference type="SAM" id="MobiDB-lite"/>
    </source>
</evidence>
<feature type="transmembrane region" description="Helical" evidence="3">
    <location>
        <begin position="166"/>
        <end position="188"/>
    </location>
</feature>
<keyword evidence="1" id="KW-0143">Chaperone</keyword>
<feature type="region of interest" description="Disordered" evidence="2">
    <location>
        <begin position="70"/>
        <end position="144"/>
    </location>
</feature>
<proteinExistence type="predicted"/>
<organism evidence="5">
    <name type="scientific">Kribbella sp. HUAS MG21</name>
    <dbReference type="NCBI Taxonomy" id="3160966"/>
    <lineage>
        <taxon>Bacteria</taxon>
        <taxon>Bacillati</taxon>
        <taxon>Actinomycetota</taxon>
        <taxon>Actinomycetes</taxon>
        <taxon>Propionibacteriales</taxon>
        <taxon>Kribbellaceae</taxon>
        <taxon>Kribbella</taxon>
    </lineage>
</organism>
<keyword evidence="3" id="KW-0812">Transmembrane</keyword>
<dbReference type="PANTHER" id="PTHR44360:SF1">
    <property type="entry name" value="DNAJ HOMOLOG SUBFAMILY B MEMBER 9"/>
    <property type="match status" value="1"/>
</dbReference>